<evidence type="ECO:0000313" key="3">
    <source>
        <dbReference type="Proteomes" id="UP001302126"/>
    </source>
</evidence>
<gene>
    <name evidence="2" type="ORF">QBC35DRAFT_439057</name>
</gene>
<feature type="compositionally biased region" description="Basic and acidic residues" evidence="1">
    <location>
        <begin position="41"/>
        <end position="60"/>
    </location>
</feature>
<evidence type="ECO:0000313" key="2">
    <source>
        <dbReference type="EMBL" id="KAK4185589.1"/>
    </source>
</evidence>
<feature type="region of interest" description="Disordered" evidence="1">
    <location>
        <begin position="41"/>
        <end position="70"/>
    </location>
</feature>
<evidence type="ECO:0000256" key="1">
    <source>
        <dbReference type="SAM" id="MobiDB-lite"/>
    </source>
</evidence>
<reference evidence="2" key="1">
    <citation type="journal article" date="2023" name="Mol. Phylogenet. Evol.">
        <title>Genome-scale phylogeny and comparative genomics of the fungal order Sordariales.</title>
        <authorList>
            <person name="Hensen N."/>
            <person name="Bonometti L."/>
            <person name="Westerberg I."/>
            <person name="Brannstrom I.O."/>
            <person name="Guillou S."/>
            <person name="Cros-Aarteil S."/>
            <person name="Calhoun S."/>
            <person name="Haridas S."/>
            <person name="Kuo A."/>
            <person name="Mondo S."/>
            <person name="Pangilinan J."/>
            <person name="Riley R."/>
            <person name="LaButti K."/>
            <person name="Andreopoulos B."/>
            <person name="Lipzen A."/>
            <person name="Chen C."/>
            <person name="Yan M."/>
            <person name="Daum C."/>
            <person name="Ng V."/>
            <person name="Clum A."/>
            <person name="Steindorff A."/>
            <person name="Ohm R.A."/>
            <person name="Martin F."/>
            <person name="Silar P."/>
            <person name="Natvig D.O."/>
            <person name="Lalanne C."/>
            <person name="Gautier V."/>
            <person name="Ament-Velasquez S.L."/>
            <person name="Kruys A."/>
            <person name="Hutchinson M.I."/>
            <person name="Powell A.J."/>
            <person name="Barry K."/>
            <person name="Miller A.N."/>
            <person name="Grigoriev I.V."/>
            <person name="Debuchy R."/>
            <person name="Gladieux P."/>
            <person name="Hiltunen Thoren M."/>
            <person name="Johannesson H."/>
        </authorList>
    </citation>
    <scope>NUCLEOTIDE SEQUENCE</scope>
    <source>
        <strain evidence="2">PSN309</strain>
    </source>
</reference>
<sequence length="280" mass="32134">MDAIHSMLGCLSLRRRRSREGYTELIFDESSEKQQLEQYYHDRDNEKDGSYYNDNDHYDDCPSSPPPPQYQPVDSMVYSSSHEESEDEIIANIARDVVRLLFEAEWNDDVLQGKIVACVGENRRWNRRLVEECLDNIIEYVEQGRQHMGEAMVEALDKVTDIADECFAFPRRHPASVDGFIAIVSVGVLAEMQGAWVLELLGFGEVASRMESSDGEVKMLTSDKIVVGLKPRRGSMADWWTRSYETYIPRGGVCSFLKRLDMLDTETEEVEDDDYNAETE</sequence>
<organism evidence="2 3">
    <name type="scientific">Podospora australis</name>
    <dbReference type="NCBI Taxonomy" id="1536484"/>
    <lineage>
        <taxon>Eukaryota</taxon>
        <taxon>Fungi</taxon>
        <taxon>Dikarya</taxon>
        <taxon>Ascomycota</taxon>
        <taxon>Pezizomycotina</taxon>
        <taxon>Sordariomycetes</taxon>
        <taxon>Sordariomycetidae</taxon>
        <taxon>Sordariales</taxon>
        <taxon>Podosporaceae</taxon>
        <taxon>Podospora</taxon>
    </lineage>
</organism>
<comment type="caution">
    <text evidence="2">The sequence shown here is derived from an EMBL/GenBank/DDBJ whole genome shotgun (WGS) entry which is preliminary data.</text>
</comment>
<dbReference type="Proteomes" id="UP001302126">
    <property type="component" value="Unassembled WGS sequence"/>
</dbReference>
<reference evidence="2" key="2">
    <citation type="submission" date="2023-05" db="EMBL/GenBank/DDBJ databases">
        <authorList>
            <consortium name="Lawrence Berkeley National Laboratory"/>
            <person name="Steindorff A."/>
            <person name="Hensen N."/>
            <person name="Bonometti L."/>
            <person name="Westerberg I."/>
            <person name="Brannstrom I.O."/>
            <person name="Guillou S."/>
            <person name="Cros-Aarteil S."/>
            <person name="Calhoun S."/>
            <person name="Haridas S."/>
            <person name="Kuo A."/>
            <person name="Mondo S."/>
            <person name="Pangilinan J."/>
            <person name="Riley R."/>
            <person name="Labutti K."/>
            <person name="Andreopoulos B."/>
            <person name="Lipzen A."/>
            <person name="Chen C."/>
            <person name="Yanf M."/>
            <person name="Daum C."/>
            <person name="Ng V."/>
            <person name="Clum A."/>
            <person name="Ohm R."/>
            <person name="Martin F."/>
            <person name="Silar P."/>
            <person name="Natvig D."/>
            <person name="Lalanne C."/>
            <person name="Gautier V."/>
            <person name="Ament-Velasquez S.L."/>
            <person name="Kruys A."/>
            <person name="Hutchinson M.I."/>
            <person name="Powell A.J."/>
            <person name="Barry K."/>
            <person name="Miller A.N."/>
            <person name="Grigoriev I.V."/>
            <person name="Debuchy R."/>
            <person name="Gladieux P."/>
            <person name="Thoren M.H."/>
            <person name="Johannesson H."/>
        </authorList>
    </citation>
    <scope>NUCLEOTIDE SEQUENCE</scope>
    <source>
        <strain evidence="2">PSN309</strain>
    </source>
</reference>
<accession>A0AAN7AGA6</accession>
<protein>
    <submittedName>
        <fullName evidence="2">Uncharacterized protein</fullName>
    </submittedName>
</protein>
<proteinExistence type="predicted"/>
<name>A0AAN7AGA6_9PEZI</name>
<dbReference type="EMBL" id="MU864445">
    <property type="protein sequence ID" value="KAK4185589.1"/>
    <property type="molecule type" value="Genomic_DNA"/>
</dbReference>
<keyword evidence="3" id="KW-1185">Reference proteome</keyword>
<dbReference type="AlphaFoldDB" id="A0AAN7AGA6"/>